<feature type="region of interest" description="Disordered" evidence="1">
    <location>
        <begin position="60"/>
        <end position="85"/>
    </location>
</feature>
<accession>A0A2V2V7A5</accession>
<proteinExistence type="predicted"/>
<dbReference type="VEuPathDB" id="TriTrypDB:ECC02_005065"/>
<dbReference type="InterPro" id="IPR002059">
    <property type="entry name" value="CSP_DNA-bd"/>
</dbReference>
<dbReference type="VEuPathDB" id="TriTrypDB:TCSYLVIO_010606"/>
<dbReference type="VEuPathDB" id="TriTrypDB:TcBrA4_0048210"/>
<evidence type="ECO:0000259" key="2">
    <source>
        <dbReference type="Pfam" id="PF00313"/>
    </source>
</evidence>
<evidence type="ECO:0000256" key="1">
    <source>
        <dbReference type="SAM" id="MobiDB-lite"/>
    </source>
</evidence>
<dbReference type="VEuPathDB" id="TriTrypDB:TCDM_06757"/>
<dbReference type="VEuPathDB" id="TriTrypDB:BCY84_07809"/>
<comment type="caution">
    <text evidence="3">The sequence shown here is derived from an EMBL/GenBank/DDBJ whole genome shotgun (WGS) entry which is preliminary data.</text>
</comment>
<dbReference type="Proteomes" id="UP000246121">
    <property type="component" value="Unassembled WGS sequence"/>
</dbReference>
<evidence type="ECO:0000313" key="3">
    <source>
        <dbReference type="EMBL" id="PWU90213.1"/>
    </source>
</evidence>
<feature type="compositionally biased region" description="Low complexity" evidence="1">
    <location>
        <begin position="72"/>
        <end position="85"/>
    </location>
</feature>
<evidence type="ECO:0000313" key="4">
    <source>
        <dbReference type="Proteomes" id="UP000246121"/>
    </source>
</evidence>
<reference evidence="3 4" key="1">
    <citation type="journal article" date="2018" name="Microb. Genom.">
        <title>Expanding an expanded genome: long-read sequencing of Trypanosoma cruzi.</title>
        <authorList>
            <person name="Berna L."/>
            <person name="Rodriguez M."/>
            <person name="Chiribao M.L."/>
            <person name="Parodi-Talice A."/>
            <person name="Pita S."/>
            <person name="Rijo G."/>
            <person name="Alvarez-Valin F."/>
            <person name="Robello C."/>
        </authorList>
    </citation>
    <scope>NUCLEOTIDE SEQUENCE [LARGE SCALE GENOMIC DNA]</scope>
    <source>
        <strain evidence="3 4">Dm28c</strain>
    </source>
</reference>
<dbReference type="VEuPathDB" id="TriTrypDB:TcCLB.509935.20"/>
<feature type="domain" description="CSD" evidence="2">
    <location>
        <begin position="284"/>
        <end position="337"/>
    </location>
</feature>
<organism evidence="3 4">
    <name type="scientific">Trypanosoma cruzi</name>
    <dbReference type="NCBI Taxonomy" id="5693"/>
    <lineage>
        <taxon>Eukaryota</taxon>
        <taxon>Discoba</taxon>
        <taxon>Euglenozoa</taxon>
        <taxon>Kinetoplastea</taxon>
        <taxon>Metakinetoplastina</taxon>
        <taxon>Trypanosomatida</taxon>
        <taxon>Trypanosomatidae</taxon>
        <taxon>Trypanosoma</taxon>
        <taxon>Schizotrypanum</taxon>
    </lineage>
</organism>
<dbReference type="VEuPathDB" id="TriTrypDB:TcG_04525"/>
<feature type="region of interest" description="Disordered" evidence="1">
    <location>
        <begin position="132"/>
        <end position="158"/>
    </location>
</feature>
<dbReference type="VEuPathDB" id="TriTrypDB:C4B63_52g137"/>
<name>A0A2V2V7A5_TRYCR</name>
<feature type="compositionally biased region" description="Low complexity" evidence="1">
    <location>
        <begin position="354"/>
        <end position="364"/>
    </location>
</feature>
<dbReference type="Pfam" id="PF00313">
    <property type="entry name" value="CSD"/>
    <property type="match status" value="1"/>
</dbReference>
<feature type="region of interest" description="Disordered" evidence="1">
    <location>
        <begin position="354"/>
        <end position="383"/>
    </location>
</feature>
<dbReference type="EMBL" id="PRFA01000052">
    <property type="protein sequence ID" value="PWU90213.1"/>
    <property type="molecule type" value="Genomic_DNA"/>
</dbReference>
<dbReference type="SUPFAM" id="SSF50249">
    <property type="entry name" value="Nucleic acid-binding proteins"/>
    <property type="match status" value="1"/>
</dbReference>
<dbReference type="AlphaFoldDB" id="A0A2V2V7A5"/>
<dbReference type="VEuPathDB" id="TriTrypDB:TcCL_NonESM03756"/>
<dbReference type="GO" id="GO:0003676">
    <property type="term" value="F:nucleic acid binding"/>
    <property type="evidence" value="ECO:0007669"/>
    <property type="project" value="InterPro"/>
</dbReference>
<dbReference type="Gene3D" id="2.40.50.140">
    <property type="entry name" value="Nucleic acid-binding proteins"/>
    <property type="match status" value="2"/>
</dbReference>
<dbReference type="InterPro" id="IPR012340">
    <property type="entry name" value="NA-bd_OB-fold"/>
</dbReference>
<protein>
    <recommendedName>
        <fullName evidence="2">CSD domain-containing protein</fullName>
    </recommendedName>
</protein>
<dbReference type="VEuPathDB" id="TriTrypDB:C3747_35g242"/>
<gene>
    <name evidence="3" type="ORF">C4B63_52g137</name>
</gene>
<dbReference type="CDD" id="cd04458">
    <property type="entry name" value="CSP_CDS"/>
    <property type="match status" value="1"/>
</dbReference>
<dbReference type="VEuPathDB" id="TriTrypDB:TcCLB.506795.90"/>
<sequence>MFRLAGWRLAAVASMTPLLQKASISKKTEEKATAQPANRRIGTVVSFMHRRGYGFIRELESSPGKKKKTHEAAAVAPADADAPGSSAASNFFFPRSSLDGGFYVAEGQTVAFDVRLTEQSKNINARLAEANISSSPASASSTPLRTNGTDEEVDGEQSKKLTFAHRIRLYDARGGKEKPVTPIMLVGYVESWDQLAGKGVIAELDLSGRLNEDAPRFTVGLEDLDLAGHSELRRGRYVRFCLESGDRTAARRVIIDRGAERKHAAQLSAAAEDQVDGNDGRQYGTVREIVEGRFGFILLDETGESVFFHMSNAEGGVVKQGDTVSFIMREVTQGKHAGKRTCLRVRRCAARNSTSSAGAAAGNGQKSRAAQDFDDDDEFELLE</sequence>
<dbReference type="VEuPathDB" id="TriTrypDB:Tc_MARK_8727"/>
<feature type="compositionally biased region" description="Acidic residues" evidence="1">
    <location>
        <begin position="372"/>
        <end position="383"/>
    </location>
</feature>